<accession>A0A8S1WI85</accession>
<evidence type="ECO:0000313" key="2">
    <source>
        <dbReference type="Proteomes" id="UP000689195"/>
    </source>
</evidence>
<evidence type="ECO:0000313" key="1">
    <source>
        <dbReference type="EMBL" id="CAD8188425.1"/>
    </source>
</evidence>
<dbReference type="AlphaFoldDB" id="A0A8S1WI85"/>
<proteinExistence type="predicted"/>
<sequence length="146" mass="17680">MKINAINQSLDEFLKDELIQDYKCDNCHQKKLQQKKQKQLNYLNILLFIQKDLSFFQNKTKQFNMLNFHLNPLFMVSITVQLEQLYIQDLQNKVIIILIVNDKISGGYSMIKSSNKYYGSEKKRSFIQIILWQKRWEKKMWRNYSS</sequence>
<dbReference type="Proteomes" id="UP000689195">
    <property type="component" value="Unassembled WGS sequence"/>
</dbReference>
<name>A0A8S1WI85_9CILI</name>
<organism evidence="1 2">
    <name type="scientific">Paramecium pentaurelia</name>
    <dbReference type="NCBI Taxonomy" id="43138"/>
    <lineage>
        <taxon>Eukaryota</taxon>
        <taxon>Sar</taxon>
        <taxon>Alveolata</taxon>
        <taxon>Ciliophora</taxon>
        <taxon>Intramacronucleata</taxon>
        <taxon>Oligohymenophorea</taxon>
        <taxon>Peniculida</taxon>
        <taxon>Parameciidae</taxon>
        <taxon>Paramecium</taxon>
    </lineage>
</organism>
<dbReference type="OrthoDB" id="420187at2759"/>
<keyword evidence="2" id="KW-1185">Reference proteome</keyword>
<dbReference type="EMBL" id="CAJJDO010000091">
    <property type="protein sequence ID" value="CAD8188425.1"/>
    <property type="molecule type" value="Genomic_DNA"/>
</dbReference>
<protein>
    <submittedName>
        <fullName evidence="1">Uncharacterized protein</fullName>
    </submittedName>
</protein>
<reference evidence="1" key="1">
    <citation type="submission" date="2021-01" db="EMBL/GenBank/DDBJ databases">
        <authorList>
            <consortium name="Genoscope - CEA"/>
            <person name="William W."/>
        </authorList>
    </citation>
    <scope>NUCLEOTIDE SEQUENCE</scope>
</reference>
<comment type="caution">
    <text evidence="1">The sequence shown here is derived from an EMBL/GenBank/DDBJ whole genome shotgun (WGS) entry which is preliminary data.</text>
</comment>
<gene>
    <name evidence="1" type="ORF">PPENT_87.1.T0910133</name>
</gene>